<reference evidence="1" key="1">
    <citation type="submission" date="2020-10" db="EMBL/GenBank/DDBJ databases">
        <authorList>
            <person name="Gilroy R."/>
        </authorList>
    </citation>
    <scope>NUCLEOTIDE SEQUENCE</scope>
    <source>
        <strain evidence="1">ChiSxjej1B13-7958</strain>
    </source>
</reference>
<reference evidence="1" key="2">
    <citation type="journal article" date="2021" name="PeerJ">
        <title>Extensive microbial diversity within the chicken gut microbiome revealed by metagenomics and culture.</title>
        <authorList>
            <person name="Gilroy R."/>
            <person name="Ravi A."/>
            <person name="Getino M."/>
            <person name="Pursley I."/>
            <person name="Horton D.L."/>
            <person name="Alikhan N.F."/>
            <person name="Baker D."/>
            <person name="Gharbi K."/>
            <person name="Hall N."/>
            <person name="Watson M."/>
            <person name="Adriaenssens E.M."/>
            <person name="Foster-Nyarko E."/>
            <person name="Jarju S."/>
            <person name="Secka A."/>
            <person name="Antonio M."/>
            <person name="Oren A."/>
            <person name="Chaudhuri R.R."/>
            <person name="La Ragione R."/>
            <person name="Hildebrand F."/>
            <person name="Pallen M.J."/>
        </authorList>
    </citation>
    <scope>NUCLEOTIDE SEQUENCE</scope>
    <source>
        <strain evidence="1">ChiSxjej1B13-7958</strain>
    </source>
</reference>
<name>A0A9D1DEB4_9FIRM</name>
<evidence type="ECO:0000313" key="1">
    <source>
        <dbReference type="EMBL" id="HIR47506.1"/>
    </source>
</evidence>
<dbReference type="EMBL" id="DVGZ01000080">
    <property type="protein sequence ID" value="HIR47506.1"/>
    <property type="molecule type" value="Genomic_DNA"/>
</dbReference>
<feature type="non-terminal residue" evidence="1">
    <location>
        <position position="47"/>
    </location>
</feature>
<comment type="caution">
    <text evidence="1">The sequence shown here is derived from an EMBL/GenBank/DDBJ whole genome shotgun (WGS) entry which is preliminary data.</text>
</comment>
<gene>
    <name evidence="1" type="ORF">IAB89_07615</name>
</gene>
<dbReference type="InterPro" id="IPR051454">
    <property type="entry name" value="RNA/ubiquinone_mod_enzymes"/>
</dbReference>
<evidence type="ECO:0008006" key="3">
    <source>
        <dbReference type="Google" id="ProtNLM"/>
    </source>
</evidence>
<dbReference type="AlphaFoldDB" id="A0A9D1DEB4"/>
<protein>
    <recommendedName>
        <fullName evidence="3">Protease</fullName>
    </recommendedName>
</protein>
<evidence type="ECO:0000313" key="2">
    <source>
        <dbReference type="Proteomes" id="UP000824242"/>
    </source>
</evidence>
<proteinExistence type="predicted"/>
<sequence>MLELLAPAGSMEAVAAAVQNGADAVYLGYGDFNARRNAKNFSEEEFA</sequence>
<dbReference type="Proteomes" id="UP000824242">
    <property type="component" value="Unassembled WGS sequence"/>
</dbReference>
<dbReference type="PANTHER" id="PTHR30217:SF10">
    <property type="entry name" value="23S RRNA 5-HYDROXYCYTIDINE C2501 SYNTHASE"/>
    <property type="match status" value="1"/>
</dbReference>
<accession>A0A9D1DEB4</accession>
<organism evidence="1 2">
    <name type="scientific">Candidatus Caccousia avicola</name>
    <dbReference type="NCBI Taxonomy" id="2840721"/>
    <lineage>
        <taxon>Bacteria</taxon>
        <taxon>Bacillati</taxon>
        <taxon>Bacillota</taxon>
        <taxon>Clostridia</taxon>
        <taxon>Eubacteriales</taxon>
        <taxon>Oscillospiraceae</taxon>
        <taxon>Oscillospiraceae incertae sedis</taxon>
        <taxon>Candidatus Caccousia</taxon>
    </lineage>
</organism>
<dbReference type="PANTHER" id="PTHR30217">
    <property type="entry name" value="PEPTIDASE U32 FAMILY"/>
    <property type="match status" value="1"/>
</dbReference>